<organism evidence="2 3">
    <name type="scientific">Mycena venus</name>
    <dbReference type="NCBI Taxonomy" id="2733690"/>
    <lineage>
        <taxon>Eukaryota</taxon>
        <taxon>Fungi</taxon>
        <taxon>Dikarya</taxon>
        <taxon>Basidiomycota</taxon>
        <taxon>Agaricomycotina</taxon>
        <taxon>Agaricomycetes</taxon>
        <taxon>Agaricomycetidae</taxon>
        <taxon>Agaricales</taxon>
        <taxon>Marasmiineae</taxon>
        <taxon>Mycenaceae</taxon>
        <taxon>Mycena</taxon>
    </lineage>
</organism>
<dbReference type="OrthoDB" id="3045894at2759"/>
<feature type="compositionally biased region" description="Basic and acidic residues" evidence="1">
    <location>
        <begin position="284"/>
        <end position="303"/>
    </location>
</feature>
<proteinExistence type="predicted"/>
<evidence type="ECO:0000313" key="3">
    <source>
        <dbReference type="Proteomes" id="UP000620124"/>
    </source>
</evidence>
<protein>
    <submittedName>
        <fullName evidence="2">MYND-type domain-containing protein</fullName>
    </submittedName>
</protein>
<reference evidence="2" key="1">
    <citation type="submission" date="2020-05" db="EMBL/GenBank/DDBJ databases">
        <title>Mycena genomes resolve the evolution of fungal bioluminescence.</title>
        <authorList>
            <person name="Tsai I.J."/>
        </authorList>
    </citation>
    <scope>NUCLEOTIDE SEQUENCE</scope>
    <source>
        <strain evidence="2">CCC161011</strain>
    </source>
</reference>
<keyword evidence="3" id="KW-1185">Reference proteome</keyword>
<evidence type="ECO:0000256" key="1">
    <source>
        <dbReference type="SAM" id="MobiDB-lite"/>
    </source>
</evidence>
<gene>
    <name evidence="2" type="ORF">MVEN_00741400</name>
</gene>
<dbReference type="AlphaFoldDB" id="A0A8H7D3H8"/>
<accession>A0A8H7D3H8</accession>
<comment type="caution">
    <text evidence="2">The sequence shown here is derived from an EMBL/GenBank/DDBJ whole genome shotgun (WGS) entry which is preliminary data.</text>
</comment>
<sequence length="310" mass="34166">MPSVPGVVGGSVSRHLSSGKALEYVVTLAPRSTWAFNNGPAGNFAVLGWKAGDRLVKGIEVEPRPGQTNNMWVKTTHNKKDIMCEWRVQIFDSGFLYPRVAEYAVSGRPVAWDTAVDIHSALDKRFEVFVSTLEDIVKKKSTNGPSSSMYLAPCRPVFIPNATTMDEGRFSEFDDVYGLLPLLNDPDLRFNQVPEVLVFNANTKEFSPMSFHLLHRLGTGVVLNATIAPMIAVQAYEHSKKLGWEYRLINITVIGRCEDNALSSPSKYVVKRKATVLDLDDSSDERPDPKRPAGGSKDSEGKKAVQGSHA</sequence>
<dbReference type="EMBL" id="JACAZI010000005">
    <property type="protein sequence ID" value="KAF7360130.1"/>
    <property type="molecule type" value="Genomic_DNA"/>
</dbReference>
<dbReference type="Proteomes" id="UP000620124">
    <property type="component" value="Unassembled WGS sequence"/>
</dbReference>
<name>A0A8H7D3H8_9AGAR</name>
<evidence type="ECO:0000313" key="2">
    <source>
        <dbReference type="EMBL" id="KAF7360130.1"/>
    </source>
</evidence>
<feature type="region of interest" description="Disordered" evidence="1">
    <location>
        <begin position="279"/>
        <end position="310"/>
    </location>
</feature>